<proteinExistence type="predicted"/>
<reference evidence="1 2" key="1">
    <citation type="submission" date="2017-09" db="EMBL/GenBank/DDBJ databases">
        <title>WGS assembly of Aquilegia coerulea Goldsmith.</title>
        <authorList>
            <person name="Hodges S."/>
            <person name="Kramer E."/>
            <person name="Nordborg M."/>
            <person name="Tomkins J."/>
            <person name="Borevitz J."/>
            <person name="Derieg N."/>
            <person name="Yan J."/>
            <person name="Mihaltcheva S."/>
            <person name="Hayes R.D."/>
            <person name="Rokhsar D."/>
        </authorList>
    </citation>
    <scope>NUCLEOTIDE SEQUENCE [LARGE SCALE GENOMIC DNA]</scope>
    <source>
        <strain evidence="2">cv. Goldsmith</strain>
    </source>
</reference>
<organism evidence="1 2">
    <name type="scientific">Aquilegia coerulea</name>
    <name type="common">Rocky mountain columbine</name>
    <dbReference type="NCBI Taxonomy" id="218851"/>
    <lineage>
        <taxon>Eukaryota</taxon>
        <taxon>Viridiplantae</taxon>
        <taxon>Streptophyta</taxon>
        <taxon>Embryophyta</taxon>
        <taxon>Tracheophyta</taxon>
        <taxon>Spermatophyta</taxon>
        <taxon>Magnoliopsida</taxon>
        <taxon>Ranunculales</taxon>
        <taxon>Ranunculaceae</taxon>
        <taxon>Thalictroideae</taxon>
        <taxon>Aquilegia</taxon>
    </lineage>
</organism>
<dbReference type="InParanoid" id="A0A2G5C1X9"/>
<protein>
    <submittedName>
        <fullName evidence="1">Uncharacterized protein</fullName>
    </submittedName>
</protein>
<dbReference type="AlphaFoldDB" id="A0A2G5C1X9"/>
<keyword evidence="2" id="KW-1185">Reference proteome</keyword>
<dbReference type="EMBL" id="KZ305206">
    <property type="protein sequence ID" value="PIA24807.1"/>
    <property type="molecule type" value="Genomic_DNA"/>
</dbReference>
<evidence type="ECO:0000313" key="2">
    <source>
        <dbReference type="Proteomes" id="UP000230069"/>
    </source>
</evidence>
<evidence type="ECO:0000313" key="1">
    <source>
        <dbReference type="EMBL" id="PIA24807.1"/>
    </source>
</evidence>
<sequence length="76" mass="8941">MKSIYRSFNKTVFKVVPPLIIIKCVLCTIKPATIKCYLITCDPNCYSLRPDLTRRWRRGCVLFSNQQLNQFDIQLN</sequence>
<gene>
    <name evidence="1" type="ORF">AQUCO_24200001v1</name>
</gene>
<dbReference type="Proteomes" id="UP000230069">
    <property type="component" value="Unassembled WGS sequence"/>
</dbReference>
<name>A0A2G5C1X9_AQUCA</name>
<accession>A0A2G5C1X9</accession>